<dbReference type="EMBL" id="BCSY01000035">
    <property type="protein sequence ID" value="GAS94836.1"/>
    <property type="molecule type" value="Genomic_DNA"/>
</dbReference>
<reference evidence="3" key="1">
    <citation type="journal article" date="2016" name="Genome Announc.">
        <title>Draft Genome Sequences of Five Rapidly Growing Mycobacterium Species, M. thermoresistibile, M. fortuitum subsp. acetamidolyticum, M. canariasense, M. brisbanense, and M. novocastrense.</title>
        <authorList>
            <person name="Katahira K."/>
            <person name="Ogura Y."/>
            <person name="Gotoh Y."/>
            <person name="Hayashi T."/>
        </authorList>
    </citation>
    <scope>NUCLEOTIDE SEQUENCE [LARGE SCALE GENOMIC DNA]</scope>
    <source>
        <strain evidence="3">JCM15298</strain>
    </source>
</reference>
<gene>
    <name evidence="2" type="ORF">RMCC_1802</name>
</gene>
<dbReference type="STRING" id="228230.RMCC_1802"/>
<dbReference type="AlphaFoldDB" id="A0A100WAY6"/>
<accession>A0A100WAY6</accession>
<protein>
    <submittedName>
        <fullName evidence="2">Uncharacterized protein</fullName>
    </submittedName>
</protein>
<sequence length="90" mass="9971">MLSDWEACPLQPGQVADMSPRHAPEIRFRPHTVSARRDASGAVVVLRISGNRLPPRGGLPMAGTLDSWEWDRTRDPAEDWLDAVIAGLDR</sequence>
<name>A0A100WAY6_MYCCR</name>
<evidence type="ECO:0000313" key="3">
    <source>
        <dbReference type="Proteomes" id="UP000069443"/>
    </source>
</evidence>
<dbReference type="OrthoDB" id="4762688at2"/>
<evidence type="ECO:0000313" key="2">
    <source>
        <dbReference type="EMBL" id="GAS94836.1"/>
    </source>
</evidence>
<evidence type="ECO:0000256" key="1">
    <source>
        <dbReference type="SAM" id="MobiDB-lite"/>
    </source>
</evidence>
<reference evidence="3" key="2">
    <citation type="submission" date="2016-02" db="EMBL/GenBank/DDBJ databases">
        <title>Draft genome sequence of five rapidly growing Mycobacterium species.</title>
        <authorList>
            <person name="Katahira K."/>
            <person name="Gotou Y."/>
            <person name="Iida K."/>
            <person name="Ogura Y."/>
            <person name="Hayashi T."/>
        </authorList>
    </citation>
    <scope>NUCLEOTIDE SEQUENCE [LARGE SCALE GENOMIC DNA]</scope>
    <source>
        <strain evidence="3">JCM15298</strain>
    </source>
</reference>
<feature type="region of interest" description="Disordered" evidence="1">
    <location>
        <begin position="1"/>
        <end position="21"/>
    </location>
</feature>
<comment type="caution">
    <text evidence="2">The sequence shown here is derived from an EMBL/GenBank/DDBJ whole genome shotgun (WGS) entry which is preliminary data.</text>
</comment>
<dbReference type="Proteomes" id="UP000069443">
    <property type="component" value="Unassembled WGS sequence"/>
</dbReference>
<proteinExistence type="predicted"/>
<organism evidence="2 3">
    <name type="scientific">Mycolicibacterium canariasense</name>
    <name type="common">Mycobacterium canariasense</name>
    <dbReference type="NCBI Taxonomy" id="228230"/>
    <lineage>
        <taxon>Bacteria</taxon>
        <taxon>Bacillati</taxon>
        <taxon>Actinomycetota</taxon>
        <taxon>Actinomycetes</taxon>
        <taxon>Mycobacteriales</taxon>
        <taxon>Mycobacteriaceae</taxon>
        <taxon>Mycolicibacterium</taxon>
    </lineage>
</organism>
<keyword evidence="3" id="KW-1185">Reference proteome</keyword>